<dbReference type="InterPro" id="IPR036412">
    <property type="entry name" value="HAD-like_sf"/>
</dbReference>
<feature type="domain" description="Aminotransferase class I/classII large" evidence="9">
    <location>
        <begin position="28"/>
        <end position="326"/>
    </location>
</feature>
<dbReference type="InterPro" id="IPR001917">
    <property type="entry name" value="Aminotrans_II_pyridoxalP_BS"/>
</dbReference>
<protein>
    <recommendedName>
        <fullName evidence="3">histidinol-phosphate transaminase</fullName>
        <ecNumber evidence="3">2.6.1.9</ecNumber>
    </recommendedName>
</protein>
<dbReference type="InterPro" id="IPR015424">
    <property type="entry name" value="PyrdxlP-dep_Trfase"/>
</dbReference>
<dbReference type="InterPro" id="IPR015421">
    <property type="entry name" value="PyrdxlP-dep_Trfase_major"/>
</dbReference>
<dbReference type="GO" id="GO:0008483">
    <property type="term" value="F:transaminase activity"/>
    <property type="evidence" value="ECO:0007669"/>
    <property type="project" value="UniProtKB-KW"/>
</dbReference>
<dbReference type="EMBL" id="JBEVCJ010000014">
    <property type="protein sequence ID" value="MET1255873.1"/>
    <property type="molecule type" value="Genomic_DNA"/>
</dbReference>
<evidence type="ECO:0000256" key="8">
    <source>
        <dbReference type="RuleBase" id="RU003693"/>
    </source>
</evidence>
<dbReference type="Gene3D" id="3.40.50.1000">
    <property type="entry name" value="HAD superfamily/HAD-like"/>
    <property type="match status" value="1"/>
</dbReference>
<dbReference type="RefSeq" id="WP_353896459.1">
    <property type="nucleotide sequence ID" value="NZ_JBEVCJ010000014.1"/>
</dbReference>
<comment type="pathway">
    <text evidence="2">Amino-acid biosynthesis; L-histidine biosynthesis; L-histidine from 5-phospho-alpha-D-ribose 1-diphosphate: step 7/9.</text>
</comment>
<dbReference type="InterPro" id="IPR023198">
    <property type="entry name" value="PGP-like_dom2"/>
</dbReference>
<evidence type="ECO:0000256" key="7">
    <source>
        <dbReference type="ARBA" id="ARBA00047481"/>
    </source>
</evidence>
<evidence type="ECO:0000256" key="1">
    <source>
        <dbReference type="ARBA" id="ARBA00001933"/>
    </source>
</evidence>
<keyword evidence="5" id="KW-0808">Transferase</keyword>
<dbReference type="InterPro" id="IPR015422">
    <property type="entry name" value="PyrdxlP-dep_Trfase_small"/>
</dbReference>
<evidence type="ECO:0000256" key="5">
    <source>
        <dbReference type="ARBA" id="ARBA00022679"/>
    </source>
</evidence>
<comment type="similarity">
    <text evidence="8">Belongs to the class-II pyridoxal-phosphate-dependent aminotransferase family.</text>
</comment>
<dbReference type="PROSITE" id="PS00599">
    <property type="entry name" value="AA_TRANSFER_CLASS_2"/>
    <property type="match status" value="1"/>
</dbReference>
<dbReference type="InterPro" id="IPR004839">
    <property type="entry name" value="Aminotransferase_I/II_large"/>
</dbReference>
<evidence type="ECO:0000313" key="11">
    <source>
        <dbReference type="Proteomes" id="UP001548189"/>
    </source>
</evidence>
<dbReference type="EC" id="2.6.1.9" evidence="3"/>
<dbReference type="SUPFAM" id="SSF53383">
    <property type="entry name" value="PLP-dependent transferases"/>
    <property type="match status" value="1"/>
</dbReference>
<dbReference type="InterPro" id="IPR041492">
    <property type="entry name" value="HAD_2"/>
</dbReference>
<comment type="caution">
    <text evidence="10">The sequence shown here is derived from an EMBL/GenBank/DDBJ whole genome shotgun (WGS) entry which is preliminary data.</text>
</comment>
<accession>A0ABV2BVC0</accession>
<keyword evidence="6 8" id="KW-0663">Pyridoxal phosphate</keyword>
<dbReference type="InterPro" id="IPR023214">
    <property type="entry name" value="HAD_sf"/>
</dbReference>
<sequence>MQNFLKLDFNERSDNTSPLVASLPNGENYWRYPERQSLEQRIAELNQVHPSQVLCTNGGDEAIMILMRLLKESYQLILPLPAFSQYTWGVKSWQLNAKLIPANKDLSINIEAIKQSIEQTKNSVTVITRPNNPTGELIAETDLIEIIKTAKANSSWVFLDEAYIEFSQVESAVNTLLAQFDNLVILRTLSKAYGLAGIRLGYIIGASELINEFTLRCMPFNIPQPSLQIANQALEPDNREEMREYCQAIANNRLALIEYLQSMQICVLSSEANFVMIRLPNKQATAIKSFLQKNQILIRIFNENELENCLRITIPYNLQKLKQLLKHALRPELVCLDMDGVLIDTSDSYDTTIKATVRELSGVNISQAEIYQFKDSGGYNNDWVLTQALLAKYQVELSLDKVVEVFQQLYLGKNNDGFVANEKPLINTSLVNYINQSKQTRFAVVTGRPAFEAKAGTQLVNLKTVDVVSLDDVKEPKPSPEGINKLQKKYSSFSWMCGDNPDDMQAANASNSLAIGIGERNAETLYEAGADIVLNNINELEAWLCPSK</sequence>
<keyword evidence="4 10" id="KW-0032">Aminotransferase</keyword>
<dbReference type="Proteomes" id="UP001548189">
    <property type="component" value="Unassembled WGS sequence"/>
</dbReference>
<evidence type="ECO:0000256" key="3">
    <source>
        <dbReference type="ARBA" id="ARBA00012748"/>
    </source>
</evidence>
<dbReference type="SUPFAM" id="SSF56784">
    <property type="entry name" value="HAD-like"/>
    <property type="match status" value="1"/>
</dbReference>
<dbReference type="Gene3D" id="1.10.150.240">
    <property type="entry name" value="Putative phosphatase, domain 2"/>
    <property type="match status" value="1"/>
</dbReference>
<dbReference type="Gene3D" id="3.40.640.10">
    <property type="entry name" value="Type I PLP-dependent aspartate aminotransferase-like (Major domain)"/>
    <property type="match status" value="1"/>
</dbReference>
<evidence type="ECO:0000313" key="10">
    <source>
        <dbReference type="EMBL" id="MET1255873.1"/>
    </source>
</evidence>
<dbReference type="PANTHER" id="PTHR42885:SF2">
    <property type="entry name" value="HISTIDINOL-PHOSPHATE AMINOTRANSFERASE"/>
    <property type="match status" value="1"/>
</dbReference>
<comment type="catalytic activity">
    <reaction evidence="7">
        <text>L-histidinol phosphate + 2-oxoglutarate = 3-(imidazol-4-yl)-2-oxopropyl phosphate + L-glutamate</text>
        <dbReference type="Rhea" id="RHEA:23744"/>
        <dbReference type="ChEBI" id="CHEBI:16810"/>
        <dbReference type="ChEBI" id="CHEBI:29985"/>
        <dbReference type="ChEBI" id="CHEBI:57766"/>
        <dbReference type="ChEBI" id="CHEBI:57980"/>
        <dbReference type="EC" id="2.6.1.9"/>
    </reaction>
</comment>
<evidence type="ECO:0000256" key="6">
    <source>
        <dbReference type="ARBA" id="ARBA00022898"/>
    </source>
</evidence>
<dbReference type="PANTHER" id="PTHR42885">
    <property type="entry name" value="HISTIDINOL-PHOSPHATE AMINOTRANSFERASE-RELATED"/>
    <property type="match status" value="1"/>
</dbReference>
<organism evidence="10 11">
    <name type="scientific">Aliikangiella maris</name>
    <dbReference type="NCBI Taxonomy" id="3162458"/>
    <lineage>
        <taxon>Bacteria</taxon>
        <taxon>Pseudomonadati</taxon>
        <taxon>Pseudomonadota</taxon>
        <taxon>Gammaproteobacteria</taxon>
        <taxon>Oceanospirillales</taxon>
        <taxon>Pleioneaceae</taxon>
        <taxon>Aliikangiella</taxon>
    </lineage>
</organism>
<dbReference type="Pfam" id="PF00155">
    <property type="entry name" value="Aminotran_1_2"/>
    <property type="match status" value="1"/>
</dbReference>
<dbReference type="CDD" id="cd00609">
    <property type="entry name" value="AAT_like"/>
    <property type="match status" value="1"/>
</dbReference>
<gene>
    <name evidence="10" type="ORF">ABVT43_12105</name>
</gene>
<evidence type="ECO:0000256" key="2">
    <source>
        <dbReference type="ARBA" id="ARBA00005011"/>
    </source>
</evidence>
<evidence type="ECO:0000259" key="9">
    <source>
        <dbReference type="Pfam" id="PF00155"/>
    </source>
</evidence>
<name>A0ABV2BVC0_9GAMM</name>
<comment type="cofactor">
    <cofactor evidence="1 8">
        <name>pyridoxal 5'-phosphate</name>
        <dbReference type="ChEBI" id="CHEBI:597326"/>
    </cofactor>
</comment>
<keyword evidence="11" id="KW-1185">Reference proteome</keyword>
<proteinExistence type="inferred from homology"/>
<evidence type="ECO:0000256" key="4">
    <source>
        <dbReference type="ARBA" id="ARBA00022576"/>
    </source>
</evidence>
<dbReference type="SFLD" id="SFLDG01129">
    <property type="entry name" value="C1.5:_HAD__Beta-PGM__Phosphata"/>
    <property type="match status" value="1"/>
</dbReference>
<dbReference type="SFLD" id="SFLDS00003">
    <property type="entry name" value="Haloacid_Dehalogenase"/>
    <property type="match status" value="1"/>
</dbReference>
<dbReference type="Gene3D" id="3.90.1150.10">
    <property type="entry name" value="Aspartate Aminotransferase, domain 1"/>
    <property type="match status" value="1"/>
</dbReference>
<reference evidence="10 11" key="1">
    <citation type="submission" date="2024-06" db="EMBL/GenBank/DDBJ databases">
        <authorList>
            <person name="Li F."/>
        </authorList>
    </citation>
    <scope>NUCLEOTIDE SEQUENCE [LARGE SCALE GENOMIC DNA]</scope>
    <source>
        <strain evidence="10 11">GXAS 311</strain>
    </source>
</reference>
<dbReference type="Pfam" id="PF13419">
    <property type="entry name" value="HAD_2"/>
    <property type="match status" value="1"/>
</dbReference>